<gene>
    <name evidence="3" type="ORF">SNOG_05886</name>
</gene>
<dbReference type="AlphaFoldDB" id="Q0UQS8"/>
<protein>
    <submittedName>
        <fullName evidence="3">Uncharacterized protein</fullName>
    </submittedName>
</protein>
<proteinExistence type="predicted"/>
<feature type="transmembrane region" description="Helical" evidence="2">
    <location>
        <begin position="69"/>
        <end position="90"/>
    </location>
</feature>
<evidence type="ECO:0000313" key="3">
    <source>
        <dbReference type="EMBL" id="EAT86950.1"/>
    </source>
</evidence>
<evidence type="ECO:0000256" key="2">
    <source>
        <dbReference type="SAM" id="Phobius"/>
    </source>
</evidence>
<dbReference type="InParanoid" id="Q0UQS8"/>
<feature type="region of interest" description="Disordered" evidence="1">
    <location>
        <begin position="1"/>
        <end position="49"/>
    </location>
</feature>
<dbReference type="KEGG" id="pno:SNOG_05886"/>
<keyword evidence="2" id="KW-1133">Transmembrane helix</keyword>
<name>Q0UQS8_PHANO</name>
<dbReference type="GeneID" id="5973158"/>
<dbReference type="EMBL" id="CH445332">
    <property type="protein sequence ID" value="EAT86950.1"/>
    <property type="molecule type" value="Genomic_DNA"/>
</dbReference>
<keyword evidence="2" id="KW-0812">Transmembrane</keyword>
<dbReference type="RefSeq" id="XP_001796281.1">
    <property type="nucleotide sequence ID" value="XM_001796229.1"/>
</dbReference>
<evidence type="ECO:0000256" key="1">
    <source>
        <dbReference type="SAM" id="MobiDB-lite"/>
    </source>
</evidence>
<reference evidence="4" key="1">
    <citation type="journal article" date="2007" name="Plant Cell">
        <title>Dothideomycete-plant interactions illuminated by genome sequencing and EST analysis of the wheat pathogen Stagonospora nodorum.</title>
        <authorList>
            <person name="Hane J.K."/>
            <person name="Lowe R.G."/>
            <person name="Solomon P.S."/>
            <person name="Tan K.C."/>
            <person name="Schoch C.L."/>
            <person name="Spatafora J.W."/>
            <person name="Crous P.W."/>
            <person name="Kodira C."/>
            <person name="Birren B.W."/>
            <person name="Galagan J.E."/>
            <person name="Torriani S.F."/>
            <person name="McDonald B.A."/>
            <person name="Oliver R.P."/>
        </authorList>
    </citation>
    <scope>NUCLEOTIDE SEQUENCE [LARGE SCALE GENOMIC DNA]</scope>
    <source>
        <strain evidence="4">SN15 / ATCC MYA-4574 / FGSC 10173</strain>
    </source>
</reference>
<accession>Q0UQS8</accession>
<organism evidence="3 4">
    <name type="scientific">Phaeosphaeria nodorum (strain SN15 / ATCC MYA-4574 / FGSC 10173)</name>
    <name type="common">Glume blotch fungus</name>
    <name type="synonym">Parastagonospora nodorum</name>
    <dbReference type="NCBI Taxonomy" id="321614"/>
    <lineage>
        <taxon>Eukaryota</taxon>
        <taxon>Fungi</taxon>
        <taxon>Dikarya</taxon>
        <taxon>Ascomycota</taxon>
        <taxon>Pezizomycotina</taxon>
        <taxon>Dothideomycetes</taxon>
        <taxon>Pleosporomycetidae</taxon>
        <taxon>Pleosporales</taxon>
        <taxon>Pleosporineae</taxon>
        <taxon>Phaeosphaeriaceae</taxon>
        <taxon>Parastagonospora</taxon>
    </lineage>
</organism>
<sequence>MVSSADAEGQGQSFETQSVRRRINANKRGQGESRAEQGETEAEGAAGSGQWAVVSIREAPSAAVAWMVIYMWPSMAVSISSSWMGFYAALSQGVP</sequence>
<evidence type="ECO:0000313" key="4">
    <source>
        <dbReference type="Proteomes" id="UP000001055"/>
    </source>
</evidence>
<dbReference type="Proteomes" id="UP000001055">
    <property type="component" value="Unassembled WGS sequence"/>
</dbReference>
<keyword evidence="2" id="KW-0472">Membrane</keyword>